<dbReference type="VEuPathDB" id="TrichDB:TVAGG3_0579560"/>
<comment type="subcellular location">
    <subcellularLocation>
        <location evidence="1">Cytoplasm</location>
    </subcellularLocation>
</comment>
<evidence type="ECO:0000256" key="3">
    <source>
        <dbReference type="ARBA" id="ARBA00022490"/>
    </source>
</evidence>
<dbReference type="VEuPathDB" id="TrichDB:TVAG_342770"/>
<dbReference type="InterPro" id="IPR040122">
    <property type="entry name" value="Importin_beta"/>
</dbReference>
<dbReference type="GO" id="GO:0006606">
    <property type="term" value="P:protein import into nucleus"/>
    <property type="evidence" value="ECO:0000318"/>
    <property type="project" value="GO_Central"/>
</dbReference>
<evidence type="ECO:0000256" key="4">
    <source>
        <dbReference type="ARBA" id="ARBA00022737"/>
    </source>
</evidence>
<dbReference type="Gene3D" id="1.25.10.10">
    <property type="entry name" value="Leucine-rich Repeat Variant"/>
    <property type="match status" value="1"/>
</dbReference>
<proteinExistence type="predicted"/>
<evidence type="ECO:0000313" key="6">
    <source>
        <dbReference type="EMBL" id="EAY07113.1"/>
    </source>
</evidence>
<gene>
    <name evidence="6" type="ORF">TVAG_342770</name>
</gene>
<dbReference type="InterPro" id="IPR016024">
    <property type="entry name" value="ARM-type_fold"/>
</dbReference>
<keyword evidence="3" id="KW-0963">Cytoplasm</keyword>
<dbReference type="InParanoid" id="A2EJN9"/>
<protein>
    <recommendedName>
        <fullName evidence="8">Importin N-terminal domain-containing protein</fullName>
    </recommendedName>
</protein>
<dbReference type="PANTHER" id="PTHR10527">
    <property type="entry name" value="IMPORTIN BETA"/>
    <property type="match status" value="1"/>
</dbReference>
<dbReference type="GO" id="GO:0061608">
    <property type="term" value="F:nuclear import signal receptor activity"/>
    <property type="evidence" value="ECO:0000318"/>
    <property type="project" value="GO_Central"/>
</dbReference>
<reference evidence="6" key="1">
    <citation type="submission" date="2006-10" db="EMBL/GenBank/DDBJ databases">
        <authorList>
            <person name="Amadeo P."/>
            <person name="Zhao Q."/>
            <person name="Wortman J."/>
            <person name="Fraser-Liggett C."/>
            <person name="Carlton J."/>
        </authorList>
    </citation>
    <scope>NUCLEOTIDE SEQUENCE</scope>
    <source>
        <strain evidence="6">G3</strain>
    </source>
</reference>
<dbReference type="GO" id="GO:0005737">
    <property type="term" value="C:cytoplasm"/>
    <property type="evidence" value="ECO:0000318"/>
    <property type="project" value="GO_Central"/>
</dbReference>
<dbReference type="Proteomes" id="UP000001542">
    <property type="component" value="Unassembled WGS sequence"/>
</dbReference>
<reference evidence="6" key="2">
    <citation type="journal article" date="2007" name="Science">
        <title>Draft genome sequence of the sexually transmitted pathogen Trichomonas vaginalis.</title>
        <authorList>
            <person name="Carlton J.M."/>
            <person name="Hirt R.P."/>
            <person name="Silva J.C."/>
            <person name="Delcher A.L."/>
            <person name="Schatz M."/>
            <person name="Zhao Q."/>
            <person name="Wortman J.R."/>
            <person name="Bidwell S.L."/>
            <person name="Alsmark U.C.M."/>
            <person name="Besteiro S."/>
            <person name="Sicheritz-Ponten T."/>
            <person name="Noel C.J."/>
            <person name="Dacks J.B."/>
            <person name="Foster P.G."/>
            <person name="Simillion C."/>
            <person name="Van de Peer Y."/>
            <person name="Miranda-Saavedra D."/>
            <person name="Barton G.J."/>
            <person name="Westrop G.D."/>
            <person name="Mueller S."/>
            <person name="Dessi D."/>
            <person name="Fiori P.L."/>
            <person name="Ren Q."/>
            <person name="Paulsen I."/>
            <person name="Zhang H."/>
            <person name="Bastida-Corcuera F.D."/>
            <person name="Simoes-Barbosa A."/>
            <person name="Brown M.T."/>
            <person name="Hayes R.D."/>
            <person name="Mukherjee M."/>
            <person name="Okumura C.Y."/>
            <person name="Schneider R."/>
            <person name="Smith A.J."/>
            <person name="Vanacova S."/>
            <person name="Villalvazo M."/>
            <person name="Haas B.J."/>
            <person name="Pertea M."/>
            <person name="Feldblyum T.V."/>
            <person name="Utterback T.R."/>
            <person name="Shu C.L."/>
            <person name="Osoegawa K."/>
            <person name="de Jong P.J."/>
            <person name="Hrdy I."/>
            <person name="Horvathova L."/>
            <person name="Zubacova Z."/>
            <person name="Dolezal P."/>
            <person name="Malik S.B."/>
            <person name="Logsdon J.M. Jr."/>
            <person name="Henze K."/>
            <person name="Gupta A."/>
            <person name="Wang C.C."/>
            <person name="Dunne R.L."/>
            <person name="Upcroft J.A."/>
            <person name="Upcroft P."/>
            <person name="White O."/>
            <person name="Salzberg S.L."/>
            <person name="Tang P."/>
            <person name="Chiu C.-H."/>
            <person name="Lee Y.-S."/>
            <person name="Embley T.M."/>
            <person name="Coombs G.H."/>
            <person name="Mottram J.C."/>
            <person name="Tachezy J."/>
            <person name="Fraser-Liggett C.M."/>
            <person name="Johnson P.J."/>
        </authorList>
    </citation>
    <scope>NUCLEOTIDE SEQUENCE [LARGE SCALE GENOMIC DNA]</scope>
    <source>
        <strain evidence="6">G3</strain>
    </source>
</reference>
<dbReference type="KEGG" id="tva:4764999"/>
<keyword evidence="4" id="KW-0677">Repeat</keyword>
<dbReference type="InterPro" id="IPR011989">
    <property type="entry name" value="ARM-like"/>
</dbReference>
<evidence type="ECO:0000256" key="1">
    <source>
        <dbReference type="ARBA" id="ARBA00004496"/>
    </source>
</evidence>
<evidence type="ECO:0000256" key="5">
    <source>
        <dbReference type="ARBA" id="ARBA00022927"/>
    </source>
</evidence>
<name>A2EJN9_TRIV3</name>
<accession>A2EJN9</accession>
<evidence type="ECO:0000256" key="2">
    <source>
        <dbReference type="ARBA" id="ARBA00022448"/>
    </source>
</evidence>
<dbReference type="SUPFAM" id="SSF48371">
    <property type="entry name" value="ARM repeat"/>
    <property type="match status" value="1"/>
</dbReference>
<keyword evidence="2" id="KW-0813">Transport</keyword>
<dbReference type="RefSeq" id="XP_001319336.1">
    <property type="nucleotide sequence ID" value="XM_001319301.1"/>
</dbReference>
<keyword evidence="7" id="KW-1185">Reference proteome</keyword>
<dbReference type="EMBL" id="DS113407">
    <property type="protein sequence ID" value="EAY07113.1"/>
    <property type="molecule type" value="Genomic_DNA"/>
</dbReference>
<dbReference type="GO" id="GO:0005634">
    <property type="term" value="C:nucleus"/>
    <property type="evidence" value="ECO:0000318"/>
    <property type="project" value="GO_Central"/>
</dbReference>
<sequence length="988" mass="110873">MNQEIIEFLASTTHITDENNEKIMRFADELIEDRANFFPLAEIAVGHTDMSIKHAATIYINKIIDKINNFWDEIDQSEQNQFLNSFISILQSNLSPSALHTLLHSIIILYANVNCEWPDLINLILEMLNSDRIKTGLKILNSIFVIINDATYAQISSNFLNIAFNSLNSPDIELQFQGSDLLANCVKKHQGEEIDYSEHVKLMLNLVLNSEKLHHDEFCEFWENVKLLVFLQIFTPEQVLEIAKFVFTLASDEDMSPDIISMPLRSLIPALDSLGEEAASKLLEISIDICARTIKLDNEIPVDQLKELEDSFHSYSHQEIYPIIRTIVLEKLSSEDVSQQIASLLVFSVILTEAKDCAFADIQPILEFIDSAISSENPLLQQAALTCINKFDDSFASINVHGMHFLSQVISLCASPVSAIRDVAYQAAETVLNPSDHKIPGLFADVVKLLETLDTVAEGEEGDAQNITETKWSSFLSLLAPTINLSEEFEDEQVDEILGLVENIMSEHGDNPSFLMPLLDIGVALIRRDETQAEYILEMLNPAVSLLLKDESQARNIFHADYFLKNIALTIGDASSEFISPFLETLISRLQININELILSGSLESLAQFVISCPSLKETVLEPLLKVIVPAFSEDDGEEGIVPTTAMATARALKKDFPADVQLLVFQKVVDIAVEDTDDADDVGDAFLTISKIIKYLHEENKEQIIGKCIEITNSIINATLPFLHGQQLIEIPSFAIVARPIEHFLAAVLRYPVPESDAICKFLLEWPIESTEFEADDITGAYTEAIKTGVISDDIREGIFQSVNQMFQNCQDPGVQQNLVFFLNTILRANHSVIEQILQFLPVIDEWYNIGKNQIYGYQDTLANIASLYLEIAAAMPDFPDQQLIQAIDEFPPSDVLETPMMAKCLLTIVPRLNNADILGHVALALARFVVWDDKNIEKSKIDQSLKDQLYGLFKQIVQQNESLMGVLQNDYAKQRAKMRRLQAVLN</sequence>
<evidence type="ECO:0000313" key="7">
    <source>
        <dbReference type="Proteomes" id="UP000001542"/>
    </source>
</evidence>
<dbReference type="GO" id="GO:0008139">
    <property type="term" value="F:nuclear localization sequence binding"/>
    <property type="evidence" value="ECO:0000318"/>
    <property type="project" value="GO_Central"/>
</dbReference>
<evidence type="ECO:0008006" key="8">
    <source>
        <dbReference type="Google" id="ProtNLM"/>
    </source>
</evidence>
<keyword evidence="5" id="KW-0653">Protein transport</keyword>
<dbReference type="OrthoDB" id="10623184at2759"/>
<dbReference type="AlphaFoldDB" id="A2EJN9"/>
<organism evidence="6 7">
    <name type="scientific">Trichomonas vaginalis (strain ATCC PRA-98 / G3)</name>
    <dbReference type="NCBI Taxonomy" id="412133"/>
    <lineage>
        <taxon>Eukaryota</taxon>
        <taxon>Metamonada</taxon>
        <taxon>Parabasalia</taxon>
        <taxon>Trichomonadida</taxon>
        <taxon>Trichomonadidae</taxon>
        <taxon>Trichomonas</taxon>
    </lineage>
</organism>